<dbReference type="Pfam" id="PF13649">
    <property type="entry name" value="Methyltransf_25"/>
    <property type="match status" value="1"/>
</dbReference>
<protein>
    <submittedName>
        <fullName evidence="6">Methyltransferase domain-containing protein</fullName>
    </submittedName>
</protein>
<evidence type="ECO:0000256" key="4">
    <source>
        <dbReference type="SAM" id="MobiDB-lite"/>
    </source>
</evidence>
<keyword evidence="3" id="KW-0949">S-adenosyl-L-methionine</keyword>
<organism evidence="6 7">
    <name type="scientific">Jatrophihabitans endophyticus</name>
    <dbReference type="NCBI Taxonomy" id="1206085"/>
    <lineage>
        <taxon>Bacteria</taxon>
        <taxon>Bacillati</taxon>
        <taxon>Actinomycetota</taxon>
        <taxon>Actinomycetes</taxon>
        <taxon>Jatrophihabitantales</taxon>
        <taxon>Jatrophihabitantaceae</taxon>
        <taxon>Jatrophihabitans</taxon>
    </lineage>
</organism>
<evidence type="ECO:0000256" key="2">
    <source>
        <dbReference type="ARBA" id="ARBA00022679"/>
    </source>
</evidence>
<keyword evidence="7" id="KW-1185">Reference proteome</keyword>
<dbReference type="EMBL" id="FQVU01000002">
    <property type="protein sequence ID" value="SHG31416.1"/>
    <property type="molecule type" value="Genomic_DNA"/>
</dbReference>
<proteinExistence type="predicted"/>
<evidence type="ECO:0000313" key="7">
    <source>
        <dbReference type="Proteomes" id="UP000186132"/>
    </source>
</evidence>
<accession>A0A1M5IT29</accession>
<keyword evidence="2 6" id="KW-0808">Transferase</keyword>
<evidence type="ECO:0000259" key="5">
    <source>
        <dbReference type="Pfam" id="PF13649"/>
    </source>
</evidence>
<dbReference type="PANTHER" id="PTHR43464:SF19">
    <property type="entry name" value="UBIQUINONE BIOSYNTHESIS O-METHYLTRANSFERASE, MITOCHONDRIAL"/>
    <property type="match status" value="1"/>
</dbReference>
<dbReference type="InterPro" id="IPR041698">
    <property type="entry name" value="Methyltransf_25"/>
</dbReference>
<dbReference type="Gene3D" id="3.40.50.150">
    <property type="entry name" value="Vaccinia Virus protein VP39"/>
    <property type="match status" value="1"/>
</dbReference>
<dbReference type="GO" id="GO:0008168">
    <property type="term" value="F:methyltransferase activity"/>
    <property type="evidence" value="ECO:0007669"/>
    <property type="project" value="UniProtKB-KW"/>
</dbReference>
<dbReference type="AlphaFoldDB" id="A0A1M5IT29"/>
<feature type="domain" description="Methyltransferase" evidence="5">
    <location>
        <begin position="25"/>
        <end position="113"/>
    </location>
</feature>
<dbReference type="GO" id="GO:0032259">
    <property type="term" value="P:methylation"/>
    <property type="evidence" value="ECO:0007669"/>
    <property type="project" value="UniProtKB-KW"/>
</dbReference>
<gene>
    <name evidence="6" type="ORF">SAMN05443575_1994</name>
</gene>
<dbReference type="STRING" id="1206085.SAMN05443575_1994"/>
<keyword evidence="1 6" id="KW-0489">Methyltransferase</keyword>
<evidence type="ECO:0000256" key="3">
    <source>
        <dbReference type="ARBA" id="ARBA00022691"/>
    </source>
</evidence>
<evidence type="ECO:0000256" key="1">
    <source>
        <dbReference type="ARBA" id="ARBA00022603"/>
    </source>
</evidence>
<name>A0A1M5IT29_9ACTN</name>
<dbReference type="CDD" id="cd02440">
    <property type="entry name" value="AdoMet_MTases"/>
    <property type="match status" value="1"/>
</dbReference>
<feature type="region of interest" description="Disordered" evidence="4">
    <location>
        <begin position="215"/>
        <end position="247"/>
    </location>
</feature>
<reference evidence="7" key="1">
    <citation type="submission" date="2016-11" db="EMBL/GenBank/DDBJ databases">
        <authorList>
            <person name="Varghese N."/>
            <person name="Submissions S."/>
        </authorList>
    </citation>
    <scope>NUCLEOTIDE SEQUENCE [LARGE SCALE GENOMIC DNA]</scope>
    <source>
        <strain evidence="7">DSM 45627</strain>
    </source>
</reference>
<dbReference type="PANTHER" id="PTHR43464">
    <property type="entry name" value="METHYLTRANSFERASE"/>
    <property type="match status" value="1"/>
</dbReference>
<sequence length="247" mass="26753">MLPWDHNAYYDRLLLRAVPAGAERVLDVGCGAGRLAGALAARVRHVDALDRDPTMIDAARRRVPDNVDCRLADVTTVPLPAGHYDAIVSMTALHHLPLAATLARLAEALRPGGVLAVVALPRRDLPRELPVELVASTWHHLIGLVLAAGGDRTRPGSPLRHDPDHRRMPTRDAELTTRQVREQARVVLPGVHVCRLLALALPADVATSRPALPITDGSRHYDPQVTTMTDSEGLPCARSFSRPCSDS</sequence>
<dbReference type="RefSeq" id="WP_234971406.1">
    <property type="nucleotide sequence ID" value="NZ_FQVU01000002.1"/>
</dbReference>
<dbReference type="SUPFAM" id="SSF53335">
    <property type="entry name" value="S-adenosyl-L-methionine-dependent methyltransferases"/>
    <property type="match status" value="1"/>
</dbReference>
<evidence type="ECO:0000313" key="6">
    <source>
        <dbReference type="EMBL" id="SHG31416.1"/>
    </source>
</evidence>
<dbReference type="InterPro" id="IPR029063">
    <property type="entry name" value="SAM-dependent_MTases_sf"/>
</dbReference>
<dbReference type="Proteomes" id="UP000186132">
    <property type="component" value="Unassembled WGS sequence"/>
</dbReference>